<feature type="transmembrane region" description="Helical" evidence="7">
    <location>
        <begin position="6"/>
        <end position="23"/>
    </location>
</feature>
<dbReference type="Proteomes" id="UP000004221">
    <property type="component" value="Unassembled WGS sequence"/>
</dbReference>
<name>I4EFD6_9BACT</name>
<dbReference type="InterPro" id="IPR049177">
    <property type="entry name" value="MgtC_SapB_SrpB_YhiD_N"/>
</dbReference>
<evidence type="ECO:0000256" key="6">
    <source>
        <dbReference type="ARBA" id="ARBA00023136"/>
    </source>
</evidence>
<comment type="caution">
    <text evidence="9">The sequence shown here is derived from an EMBL/GenBank/DDBJ whole genome shotgun (WGS) entry which is preliminary data.</text>
</comment>
<feature type="transmembrane region" description="Helical" evidence="7">
    <location>
        <begin position="94"/>
        <end position="112"/>
    </location>
</feature>
<evidence type="ECO:0000256" key="1">
    <source>
        <dbReference type="ARBA" id="ARBA00004651"/>
    </source>
</evidence>
<evidence type="ECO:0000256" key="3">
    <source>
        <dbReference type="ARBA" id="ARBA00022475"/>
    </source>
</evidence>
<dbReference type="EMBL" id="CAGS01000143">
    <property type="protein sequence ID" value="CCF83398.1"/>
    <property type="molecule type" value="Genomic_DNA"/>
</dbReference>
<dbReference type="PRINTS" id="PR01837">
    <property type="entry name" value="MGTCSAPBPROT"/>
</dbReference>
<dbReference type="RefSeq" id="WP_008476527.1">
    <property type="nucleotide sequence ID" value="NZ_CAGS01000143.1"/>
</dbReference>
<evidence type="ECO:0000256" key="7">
    <source>
        <dbReference type="SAM" id="Phobius"/>
    </source>
</evidence>
<keyword evidence="5 7" id="KW-1133">Transmembrane helix</keyword>
<feature type="transmembrane region" description="Helical" evidence="7">
    <location>
        <begin position="35"/>
        <end position="54"/>
    </location>
</feature>
<evidence type="ECO:0000256" key="5">
    <source>
        <dbReference type="ARBA" id="ARBA00022989"/>
    </source>
</evidence>
<dbReference type="GO" id="GO:0005886">
    <property type="term" value="C:plasma membrane"/>
    <property type="evidence" value="ECO:0007669"/>
    <property type="project" value="UniProtKB-SubCell"/>
</dbReference>
<accession>I4EFD6</accession>
<feature type="transmembrane region" description="Helical" evidence="7">
    <location>
        <begin position="118"/>
        <end position="138"/>
    </location>
</feature>
<dbReference type="Pfam" id="PF02308">
    <property type="entry name" value="MgtC"/>
    <property type="match status" value="1"/>
</dbReference>
<evidence type="ECO:0000256" key="2">
    <source>
        <dbReference type="ARBA" id="ARBA00009298"/>
    </source>
</evidence>
<evidence type="ECO:0000313" key="10">
    <source>
        <dbReference type="Proteomes" id="UP000004221"/>
    </source>
</evidence>
<dbReference type="OrthoDB" id="9811198at2"/>
<evidence type="ECO:0000256" key="4">
    <source>
        <dbReference type="ARBA" id="ARBA00022692"/>
    </source>
</evidence>
<dbReference type="InterPro" id="IPR003416">
    <property type="entry name" value="MgtC/SapB/SrpB/YhiD_fam"/>
</dbReference>
<dbReference type="PANTHER" id="PTHR33778:SF1">
    <property type="entry name" value="MAGNESIUM TRANSPORTER YHID-RELATED"/>
    <property type="match status" value="1"/>
</dbReference>
<keyword evidence="6 7" id="KW-0472">Membrane</keyword>
<sequence>MTELEALLRILVAVALGAALGLERELTAKPAGLRTYMLVAEGAALFMIGSILLTEQFGPAGGGIAPDPTRIPAGIVTGVGFLGAGVIFQSRDRILGITTAASIWVAAVIGMLAGAGYYITAVGGTVVALITLAALRFLERQIGAKSPPSQDIDDREDT</sequence>
<keyword evidence="4 7" id="KW-0812">Transmembrane</keyword>
<reference evidence="9 10" key="1">
    <citation type="journal article" date="2012" name="ISME J.">
        <title>Nitrification expanded: discovery, physiology and genomics of a nitrite-oxidizing bacterium from the phylum Chloroflexi.</title>
        <authorList>
            <person name="Sorokin D.Y."/>
            <person name="Lucker S."/>
            <person name="Vejmelkova D."/>
            <person name="Kostrikina N.A."/>
            <person name="Kleerebezem R."/>
            <person name="Rijpstra W.I."/>
            <person name="Damste J.S."/>
            <person name="Le Paslier D."/>
            <person name="Muyzer G."/>
            <person name="Wagner M."/>
            <person name="van Loosdrecht M.C."/>
            <person name="Daims H."/>
        </authorList>
    </citation>
    <scope>NUCLEOTIDE SEQUENCE [LARGE SCALE GENOMIC DNA]</scope>
    <source>
        <strain evidence="10">none</strain>
    </source>
</reference>
<proteinExistence type="inferred from homology"/>
<feature type="transmembrane region" description="Helical" evidence="7">
    <location>
        <begin position="69"/>
        <end position="87"/>
    </location>
</feature>
<evidence type="ECO:0000259" key="8">
    <source>
        <dbReference type="Pfam" id="PF02308"/>
    </source>
</evidence>
<dbReference type="PANTHER" id="PTHR33778">
    <property type="entry name" value="PROTEIN MGTC"/>
    <property type="match status" value="1"/>
</dbReference>
<comment type="subcellular location">
    <subcellularLocation>
        <location evidence="1">Cell membrane</location>
        <topology evidence="1">Multi-pass membrane protein</topology>
    </subcellularLocation>
</comment>
<comment type="similarity">
    <text evidence="2">Belongs to the MgtC/SapB family.</text>
</comment>
<dbReference type="AlphaFoldDB" id="I4EFD6"/>
<evidence type="ECO:0000313" key="9">
    <source>
        <dbReference type="EMBL" id="CCF83398.1"/>
    </source>
</evidence>
<feature type="domain" description="MgtC/SapB/SrpB/YhiD N-terminal" evidence="8">
    <location>
        <begin position="10"/>
        <end position="140"/>
    </location>
</feature>
<keyword evidence="3" id="KW-1003">Cell membrane</keyword>
<organism evidence="9 10">
    <name type="scientific">Nitrolancea hollandica Lb</name>
    <dbReference type="NCBI Taxonomy" id="1129897"/>
    <lineage>
        <taxon>Bacteria</taxon>
        <taxon>Pseudomonadati</taxon>
        <taxon>Thermomicrobiota</taxon>
        <taxon>Thermomicrobia</taxon>
        <taxon>Sphaerobacterales</taxon>
        <taxon>Sphaerobacterineae</taxon>
        <taxon>Sphaerobacteraceae</taxon>
        <taxon>Nitrolancea</taxon>
    </lineage>
</organism>
<gene>
    <name evidence="9" type="ORF">NITHO_2270015</name>
</gene>
<keyword evidence="10" id="KW-1185">Reference proteome</keyword>
<protein>
    <submittedName>
        <fullName evidence="9">MgtC/SapB transporter</fullName>
    </submittedName>
</protein>